<evidence type="ECO:0000256" key="1">
    <source>
        <dbReference type="RuleBase" id="RU003690"/>
    </source>
</evidence>
<accession>A0ABZ1DB80</accession>
<keyword evidence="3" id="KW-1185">Reference proteome</keyword>
<evidence type="ECO:0000313" key="3">
    <source>
        <dbReference type="Proteomes" id="UP001329825"/>
    </source>
</evidence>
<protein>
    <recommendedName>
        <fullName evidence="4">Beta-glucosidase</fullName>
    </recommendedName>
</protein>
<comment type="similarity">
    <text evidence="1">Belongs to the glycosyl hydrolase 1 family.</text>
</comment>
<dbReference type="Proteomes" id="UP001329825">
    <property type="component" value="Chromosome 9"/>
</dbReference>
<dbReference type="PANTHER" id="PTHR10353:SF134">
    <property type="entry name" value="PUTATIVE (AFU_ORTHOLOGUE AFUA_3G12600)-RELATED"/>
    <property type="match status" value="1"/>
</dbReference>
<dbReference type="PRINTS" id="PR00131">
    <property type="entry name" value="GLHYDRLASE1"/>
</dbReference>
<gene>
    <name evidence="2" type="ORF">IL334_006903</name>
</gene>
<organism evidence="2 3">
    <name type="scientific">Kwoniella shivajii</name>
    <dbReference type="NCBI Taxonomy" id="564305"/>
    <lineage>
        <taxon>Eukaryota</taxon>
        <taxon>Fungi</taxon>
        <taxon>Dikarya</taxon>
        <taxon>Basidiomycota</taxon>
        <taxon>Agaricomycotina</taxon>
        <taxon>Tremellomycetes</taxon>
        <taxon>Tremellales</taxon>
        <taxon>Cryptococcaceae</taxon>
        <taxon>Kwoniella</taxon>
    </lineage>
</organism>
<dbReference type="Gene3D" id="3.20.20.80">
    <property type="entry name" value="Glycosidases"/>
    <property type="match status" value="2"/>
</dbReference>
<dbReference type="EMBL" id="CP141889">
    <property type="protein sequence ID" value="WRT69912.1"/>
    <property type="molecule type" value="Genomic_DNA"/>
</dbReference>
<dbReference type="Pfam" id="PF00232">
    <property type="entry name" value="Glyco_hydro_1"/>
    <property type="match status" value="2"/>
</dbReference>
<evidence type="ECO:0008006" key="4">
    <source>
        <dbReference type="Google" id="ProtNLM"/>
    </source>
</evidence>
<dbReference type="PANTHER" id="PTHR10353">
    <property type="entry name" value="GLYCOSYL HYDROLASE"/>
    <property type="match status" value="1"/>
</dbReference>
<dbReference type="InterPro" id="IPR001360">
    <property type="entry name" value="Glyco_hydro_1"/>
</dbReference>
<dbReference type="InterPro" id="IPR017853">
    <property type="entry name" value="GH"/>
</dbReference>
<dbReference type="RefSeq" id="XP_062794651.1">
    <property type="nucleotide sequence ID" value="XM_062938600.1"/>
</dbReference>
<name>A0ABZ1DB80_9TREE</name>
<dbReference type="SUPFAM" id="SSF51445">
    <property type="entry name" value="(Trans)glycosidases"/>
    <property type="match status" value="1"/>
</dbReference>
<sequence length="397" mass="45309">MTIWDQFCDTPGKIRDGAHVNRTCNHLAMYKEDIAMMRALGANSYRFSIAWPRVIPLGGKEDPVNEKGVKFYNDVIDECLKHGLTPFVTLYHWDLPLELFNRYGGWLAKDSIVPDFTSYAKLCFERFGDRVKHWLTLNEPWCTAVLGHGIGQFAPGHVSNTEPWIVGHSLMIAHASAAKLYINEFKRVQGGSIGITLNGDWTEPFDESPETQNGLCSRMVCGSDLSREFYGCNTYTTNTIKAVRTDDEFAGYTTMAFDTPDGGLIGKRSQLGWLRDVPWGFRKILNYLYQRYQKPIYMTENDRYPSRRHDKGRVEYYAGYTQALKEAVEIDGVDVRSYFGWSFLDNFEWASGLGPRFGSVYVDYETFERTPKDSARSLMQVSLWASAPADDPPVFPR</sequence>
<reference evidence="2 3" key="1">
    <citation type="submission" date="2024-01" db="EMBL/GenBank/DDBJ databases">
        <title>Comparative genomics of Cryptococcus and Kwoniella reveals pathogenesis evolution and contrasting modes of karyotype evolution via chromosome fusion or intercentromeric recombination.</title>
        <authorList>
            <person name="Coelho M.A."/>
            <person name="David-Palma M."/>
            <person name="Shea T."/>
            <person name="Bowers K."/>
            <person name="McGinley-Smith S."/>
            <person name="Mohammad A.W."/>
            <person name="Gnirke A."/>
            <person name="Yurkov A.M."/>
            <person name="Nowrousian M."/>
            <person name="Sun S."/>
            <person name="Cuomo C.A."/>
            <person name="Heitman J."/>
        </authorList>
    </citation>
    <scope>NUCLEOTIDE SEQUENCE [LARGE SCALE GENOMIC DNA]</scope>
    <source>
        <strain evidence="2">CBS 11374</strain>
    </source>
</reference>
<dbReference type="GeneID" id="87959033"/>
<evidence type="ECO:0000313" key="2">
    <source>
        <dbReference type="EMBL" id="WRT69912.1"/>
    </source>
</evidence>
<proteinExistence type="inferred from homology"/>